<dbReference type="Proteomes" id="UP000294650">
    <property type="component" value="Unassembled WGS sequence"/>
</dbReference>
<gene>
    <name evidence="1" type="ORF">EDD68_12722</name>
</gene>
<dbReference type="RefSeq" id="WP_165902198.1">
    <property type="nucleotide sequence ID" value="NZ_SMAN01000027.1"/>
</dbReference>
<reference evidence="1 2" key="1">
    <citation type="submission" date="2019-03" db="EMBL/GenBank/DDBJ databases">
        <title>Genomic Encyclopedia of Type Strains, Phase IV (KMG-IV): sequencing the most valuable type-strain genomes for metagenomic binning, comparative biology and taxonomic classification.</title>
        <authorList>
            <person name="Goeker M."/>
        </authorList>
    </citation>
    <scope>NUCLEOTIDE SEQUENCE [LARGE SCALE GENOMIC DNA]</scope>
    <source>
        <strain evidence="1 2">DSM 25894</strain>
    </source>
</reference>
<protein>
    <submittedName>
        <fullName evidence="1">Uncharacterized protein</fullName>
    </submittedName>
</protein>
<organism evidence="1 2">
    <name type="scientific">Melghiribacillus thermohalophilus</name>
    <dbReference type="NCBI Taxonomy" id="1324956"/>
    <lineage>
        <taxon>Bacteria</taxon>
        <taxon>Bacillati</taxon>
        <taxon>Bacillota</taxon>
        <taxon>Bacilli</taxon>
        <taxon>Bacillales</taxon>
        <taxon>Bacillaceae</taxon>
        <taxon>Melghiribacillus</taxon>
    </lineage>
</organism>
<sequence>MALEESKGDTDTVIETEKLRFLIGEHTTPYVENTKLDYVKSVFGFGQFKLLRV</sequence>
<evidence type="ECO:0000313" key="2">
    <source>
        <dbReference type="Proteomes" id="UP000294650"/>
    </source>
</evidence>
<dbReference type="SUPFAM" id="SSF89360">
    <property type="entry name" value="HesB-like domain"/>
    <property type="match status" value="1"/>
</dbReference>
<name>A0A4R3MVM8_9BACI</name>
<comment type="caution">
    <text evidence="1">The sequence shown here is derived from an EMBL/GenBank/DDBJ whole genome shotgun (WGS) entry which is preliminary data.</text>
</comment>
<dbReference type="InterPro" id="IPR035903">
    <property type="entry name" value="HesB-like_dom_sf"/>
</dbReference>
<proteinExistence type="predicted"/>
<keyword evidence="2" id="KW-1185">Reference proteome</keyword>
<evidence type="ECO:0000313" key="1">
    <source>
        <dbReference type="EMBL" id="TCT17604.1"/>
    </source>
</evidence>
<accession>A0A4R3MVM8</accession>
<dbReference type="AlphaFoldDB" id="A0A4R3MVM8"/>
<dbReference type="EMBL" id="SMAN01000027">
    <property type="protein sequence ID" value="TCT17604.1"/>
    <property type="molecule type" value="Genomic_DNA"/>
</dbReference>
<dbReference type="Gene3D" id="2.60.300.12">
    <property type="entry name" value="HesB-like domain"/>
    <property type="match status" value="1"/>
</dbReference>